<sequence length="329" mass="38740">MPCTKPLVFQMDTKKPKLWGSLENLTKQGLQTDIMDGVKKGKFALLPCGKCEYCRKQIADQWATRIELEAKEWDDVIFLTLTYDDEHIPYGEIIKGYKSIQSQTVSKRDVQLFLKRLRKAYKKPIKYFLAAEYGDRTKRPHYHAIVFGLKPPDAQWYKNQKGNSYFKSEWLQKIWGKGMIDFSPAQPGSFAYVAQYVNKKAIGTEESVKYWMQGREPEFRIMSKGIGEKYLKEHKDEILKTDNIICAGGREKRPPRYFDKILDKDTSQDTESYFKAHSDELREVRAKRRRNAIQSLVNLEQSTSVDYKTYLDIQKEKDKLRQKWREPKE</sequence>
<proteinExistence type="predicted"/>
<feature type="domain" description="Replication-associated protein ORF2/G2P" evidence="1">
    <location>
        <begin position="77"/>
        <end position="200"/>
    </location>
</feature>
<organism evidence="2">
    <name type="scientific">Microviridae sp. cty645</name>
    <dbReference type="NCBI Taxonomy" id="2823616"/>
    <lineage>
        <taxon>Viruses</taxon>
        <taxon>Monodnaviria</taxon>
        <taxon>Sangervirae</taxon>
        <taxon>Phixviricota</taxon>
        <taxon>Malgrandaviricetes</taxon>
        <taxon>Petitvirales</taxon>
        <taxon>Microviridae</taxon>
    </lineage>
</organism>
<protein>
    <submittedName>
        <fullName evidence="2">Replication associated protein</fullName>
    </submittedName>
</protein>
<evidence type="ECO:0000313" key="2">
    <source>
        <dbReference type="EMBL" id="DAD67135.1"/>
    </source>
</evidence>
<evidence type="ECO:0000259" key="1">
    <source>
        <dbReference type="Pfam" id="PF23343"/>
    </source>
</evidence>
<reference evidence="2" key="1">
    <citation type="journal article" date="2021" name="Proc. Natl. Acad. Sci. U.S.A.">
        <title>A Catalog of Tens of Thousands of Viruses from Human Metagenomes Reveals Hidden Associations with Chronic Diseases.</title>
        <authorList>
            <person name="Tisza M.J."/>
            <person name="Buck C.B."/>
        </authorList>
    </citation>
    <scope>NUCLEOTIDE SEQUENCE</scope>
    <source>
        <strain evidence="2">Cty645</strain>
    </source>
</reference>
<accession>A0A8S5LB23</accession>
<dbReference type="EMBL" id="BK014669">
    <property type="protein sequence ID" value="DAD67135.1"/>
    <property type="molecule type" value="Genomic_DNA"/>
</dbReference>
<name>A0A8S5LB23_9VIRU</name>
<dbReference type="InterPro" id="IPR056906">
    <property type="entry name" value="ORF2/G2P_dom"/>
</dbReference>
<dbReference type="Pfam" id="PF23343">
    <property type="entry name" value="REP_ORF2-G2P"/>
    <property type="match status" value="1"/>
</dbReference>